<sequence length="134" mass="15291">MRVIEVAAGLIHGNGRYLIARRKPGVHLAGFWEFPGGKRETSESLAECLQRELLEELNIHIDIPIPYQIVRHDYPDKIVELHFFRCAIEQGEPVPLGCEEIRWVSPEELTQFRFPPADLAIIQALQRDALGAPR</sequence>
<evidence type="ECO:0000256" key="5">
    <source>
        <dbReference type="ARBA" id="ARBA00022723"/>
    </source>
</evidence>
<evidence type="ECO:0000256" key="15">
    <source>
        <dbReference type="ARBA" id="ARBA00041979"/>
    </source>
</evidence>
<dbReference type="PANTHER" id="PTHR47707">
    <property type="entry name" value="8-OXO-DGTP DIPHOSPHATASE"/>
    <property type="match status" value="1"/>
</dbReference>
<keyword evidence="8" id="KW-0460">Magnesium</keyword>
<evidence type="ECO:0000256" key="13">
    <source>
        <dbReference type="ARBA" id="ARBA00040794"/>
    </source>
</evidence>
<evidence type="ECO:0000256" key="1">
    <source>
        <dbReference type="ARBA" id="ARBA00001946"/>
    </source>
</evidence>
<reference evidence="18 19" key="1">
    <citation type="journal article" date="2020" name="ISME J.">
        <title>Enrichment and physiological characterization of a novel comammox Nitrospira indicates ammonium inhibition of complete nitrification.</title>
        <authorList>
            <person name="Sakoula D."/>
            <person name="Koch H."/>
            <person name="Frank J."/>
            <person name="Jetten M.S.M."/>
            <person name="van Kessel M.A.H.J."/>
            <person name="Lucker S."/>
        </authorList>
    </citation>
    <scope>NUCLEOTIDE SEQUENCE [LARGE SCALE GENOMIC DNA]</scope>
    <source>
        <strain evidence="18">Comreactor17</strain>
    </source>
</reference>
<dbReference type="GO" id="GO:0006260">
    <property type="term" value="P:DNA replication"/>
    <property type="evidence" value="ECO:0007669"/>
    <property type="project" value="UniProtKB-KW"/>
</dbReference>
<evidence type="ECO:0000313" key="19">
    <source>
        <dbReference type="Proteomes" id="UP000593737"/>
    </source>
</evidence>
<evidence type="ECO:0000256" key="14">
    <source>
        <dbReference type="ARBA" id="ARBA00041592"/>
    </source>
</evidence>
<dbReference type="InterPro" id="IPR020084">
    <property type="entry name" value="NUDIX_hydrolase_CS"/>
</dbReference>
<dbReference type="InterPro" id="IPR000086">
    <property type="entry name" value="NUDIX_hydrolase_dom"/>
</dbReference>
<comment type="similarity">
    <text evidence="2">Belongs to the Nudix hydrolase family.</text>
</comment>
<dbReference type="SUPFAM" id="SSF55811">
    <property type="entry name" value="Nudix"/>
    <property type="match status" value="1"/>
</dbReference>
<dbReference type="AlphaFoldDB" id="A0A7S8FBB6"/>
<name>A0A7S8FBB6_9BACT</name>
<evidence type="ECO:0000313" key="18">
    <source>
        <dbReference type="EMBL" id="QPD02944.1"/>
    </source>
</evidence>
<dbReference type="PANTHER" id="PTHR47707:SF1">
    <property type="entry name" value="NUDIX HYDROLASE FAMILY PROTEIN"/>
    <property type="match status" value="1"/>
</dbReference>
<dbReference type="GO" id="GO:0008413">
    <property type="term" value="F:8-oxo-7,8-dihydroguanosine triphosphate pyrophosphatase activity"/>
    <property type="evidence" value="ECO:0007669"/>
    <property type="project" value="TreeGrafter"/>
</dbReference>
<evidence type="ECO:0000259" key="17">
    <source>
        <dbReference type="PROSITE" id="PS51462"/>
    </source>
</evidence>
<keyword evidence="6" id="KW-0227">DNA damage</keyword>
<evidence type="ECO:0000256" key="7">
    <source>
        <dbReference type="ARBA" id="ARBA00022801"/>
    </source>
</evidence>
<proteinExistence type="inferred from homology"/>
<dbReference type="GO" id="GO:0044716">
    <property type="term" value="F:8-oxo-GDP phosphatase activity"/>
    <property type="evidence" value="ECO:0007669"/>
    <property type="project" value="TreeGrafter"/>
</dbReference>
<evidence type="ECO:0000256" key="3">
    <source>
        <dbReference type="ARBA" id="ARBA00022457"/>
    </source>
</evidence>
<evidence type="ECO:0000256" key="12">
    <source>
        <dbReference type="ARBA" id="ARBA00038905"/>
    </source>
</evidence>
<keyword evidence="3" id="KW-0515">Mutator protein</keyword>
<accession>A0A7S8FBB6</accession>
<keyword evidence="5" id="KW-0479">Metal-binding</keyword>
<gene>
    <name evidence="18" type="ORF">Nkreftii_000718</name>
</gene>
<dbReference type="InterPro" id="IPR047127">
    <property type="entry name" value="MutT-like"/>
</dbReference>
<keyword evidence="7" id="KW-0378">Hydrolase</keyword>
<comment type="catalytic activity">
    <reaction evidence="10">
        <text>8-oxo-dGTP + H2O = 8-oxo-dGMP + diphosphate + H(+)</text>
        <dbReference type="Rhea" id="RHEA:31575"/>
        <dbReference type="ChEBI" id="CHEBI:15377"/>
        <dbReference type="ChEBI" id="CHEBI:15378"/>
        <dbReference type="ChEBI" id="CHEBI:33019"/>
        <dbReference type="ChEBI" id="CHEBI:63224"/>
        <dbReference type="ChEBI" id="CHEBI:77896"/>
        <dbReference type="EC" id="3.6.1.55"/>
    </reaction>
</comment>
<dbReference type="EMBL" id="CP047423">
    <property type="protein sequence ID" value="QPD02944.1"/>
    <property type="molecule type" value="Genomic_DNA"/>
</dbReference>
<keyword evidence="9" id="KW-0234">DNA repair</keyword>
<protein>
    <recommendedName>
        <fullName evidence="13">8-oxo-dGTP diphosphatase</fullName>
        <ecNumber evidence="12">3.6.1.55</ecNumber>
    </recommendedName>
    <alternativeName>
        <fullName evidence="16">7,8-dihydro-8-oxoguanine-triphosphatase</fullName>
    </alternativeName>
    <alternativeName>
        <fullName evidence="15">Mutator protein MutT</fullName>
    </alternativeName>
    <alternativeName>
        <fullName evidence="14">dGTP pyrophosphohydrolase</fullName>
    </alternativeName>
</protein>
<dbReference type="GO" id="GO:0046872">
    <property type="term" value="F:metal ion binding"/>
    <property type="evidence" value="ECO:0007669"/>
    <property type="project" value="UniProtKB-KW"/>
</dbReference>
<keyword evidence="4" id="KW-0235">DNA replication</keyword>
<dbReference type="InterPro" id="IPR015797">
    <property type="entry name" value="NUDIX_hydrolase-like_dom_sf"/>
</dbReference>
<comment type="cofactor">
    <cofactor evidence="1">
        <name>Mg(2+)</name>
        <dbReference type="ChEBI" id="CHEBI:18420"/>
    </cofactor>
</comment>
<dbReference type="EC" id="3.6.1.55" evidence="12"/>
<dbReference type="GO" id="GO:0006281">
    <property type="term" value="P:DNA repair"/>
    <property type="evidence" value="ECO:0007669"/>
    <property type="project" value="UniProtKB-KW"/>
</dbReference>
<dbReference type="KEGG" id="nkf:Nkreftii_000718"/>
<dbReference type="Pfam" id="PF14815">
    <property type="entry name" value="NUDIX_4"/>
    <property type="match status" value="1"/>
</dbReference>
<dbReference type="Gene3D" id="3.90.79.10">
    <property type="entry name" value="Nucleoside Triphosphate Pyrophosphohydrolase"/>
    <property type="match status" value="1"/>
</dbReference>
<dbReference type="InterPro" id="IPR029119">
    <property type="entry name" value="MutY_C"/>
</dbReference>
<evidence type="ECO:0000256" key="4">
    <source>
        <dbReference type="ARBA" id="ARBA00022705"/>
    </source>
</evidence>
<evidence type="ECO:0000256" key="2">
    <source>
        <dbReference type="ARBA" id="ARBA00005582"/>
    </source>
</evidence>
<evidence type="ECO:0000256" key="11">
    <source>
        <dbReference type="ARBA" id="ARBA00036904"/>
    </source>
</evidence>
<comment type="catalytic activity">
    <reaction evidence="11">
        <text>8-oxo-GTP + H2O = 8-oxo-GMP + diphosphate + H(+)</text>
        <dbReference type="Rhea" id="RHEA:67616"/>
        <dbReference type="ChEBI" id="CHEBI:15377"/>
        <dbReference type="ChEBI" id="CHEBI:15378"/>
        <dbReference type="ChEBI" id="CHEBI:33019"/>
        <dbReference type="ChEBI" id="CHEBI:143553"/>
        <dbReference type="ChEBI" id="CHEBI:145694"/>
    </reaction>
</comment>
<organism evidence="18 19">
    <name type="scientific">Candidatus Nitrospira kreftii</name>
    <dbReference type="NCBI Taxonomy" id="2652173"/>
    <lineage>
        <taxon>Bacteria</taxon>
        <taxon>Pseudomonadati</taxon>
        <taxon>Nitrospirota</taxon>
        <taxon>Nitrospiria</taxon>
        <taxon>Nitrospirales</taxon>
        <taxon>Nitrospiraceae</taxon>
        <taxon>Nitrospira</taxon>
    </lineage>
</organism>
<evidence type="ECO:0000256" key="16">
    <source>
        <dbReference type="ARBA" id="ARBA00042798"/>
    </source>
</evidence>
<dbReference type="CDD" id="cd03425">
    <property type="entry name" value="NUDIX_MutT_NudA_like"/>
    <property type="match status" value="1"/>
</dbReference>
<dbReference type="GO" id="GO:0044715">
    <property type="term" value="F:8-oxo-dGDP phosphatase activity"/>
    <property type="evidence" value="ECO:0007669"/>
    <property type="project" value="TreeGrafter"/>
</dbReference>
<dbReference type="Proteomes" id="UP000593737">
    <property type="component" value="Chromosome"/>
</dbReference>
<evidence type="ECO:0000256" key="10">
    <source>
        <dbReference type="ARBA" id="ARBA00035861"/>
    </source>
</evidence>
<evidence type="ECO:0000256" key="9">
    <source>
        <dbReference type="ARBA" id="ARBA00023204"/>
    </source>
</evidence>
<evidence type="ECO:0000256" key="6">
    <source>
        <dbReference type="ARBA" id="ARBA00022763"/>
    </source>
</evidence>
<feature type="domain" description="Nudix hydrolase" evidence="17">
    <location>
        <begin position="1"/>
        <end position="127"/>
    </location>
</feature>
<evidence type="ECO:0000256" key="8">
    <source>
        <dbReference type="ARBA" id="ARBA00022842"/>
    </source>
</evidence>
<dbReference type="PROSITE" id="PS51462">
    <property type="entry name" value="NUDIX"/>
    <property type="match status" value="1"/>
</dbReference>
<dbReference type="PROSITE" id="PS00893">
    <property type="entry name" value="NUDIX_BOX"/>
    <property type="match status" value="1"/>
</dbReference>
<dbReference type="GO" id="GO:0035539">
    <property type="term" value="F:8-oxo-7,8-dihydrodeoxyguanosine triphosphate pyrophosphatase activity"/>
    <property type="evidence" value="ECO:0007669"/>
    <property type="project" value="UniProtKB-EC"/>
</dbReference>